<dbReference type="EMBL" id="BAABDG010000002">
    <property type="protein sequence ID" value="GAA3882743.1"/>
    <property type="molecule type" value="Genomic_DNA"/>
</dbReference>
<organism evidence="1 2">
    <name type="scientific">Gibbsiella dentisursi</name>
    <dbReference type="NCBI Taxonomy" id="796890"/>
    <lineage>
        <taxon>Bacteria</taxon>
        <taxon>Pseudomonadati</taxon>
        <taxon>Pseudomonadota</taxon>
        <taxon>Gammaproteobacteria</taxon>
        <taxon>Enterobacterales</taxon>
        <taxon>Yersiniaceae</taxon>
        <taxon>Gibbsiella</taxon>
    </lineage>
</organism>
<keyword evidence="2" id="KW-1185">Reference proteome</keyword>
<proteinExistence type="predicted"/>
<reference evidence="2" key="1">
    <citation type="journal article" date="2019" name="Int. J. Syst. Evol. Microbiol.">
        <title>The Global Catalogue of Microorganisms (GCM) 10K type strain sequencing project: providing services to taxonomists for standard genome sequencing and annotation.</title>
        <authorList>
            <consortium name="The Broad Institute Genomics Platform"/>
            <consortium name="The Broad Institute Genome Sequencing Center for Infectious Disease"/>
            <person name="Wu L."/>
            <person name="Ma J."/>
        </authorList>
    </citation>
    <scope>NUCLEOTIDE SEQUENCE [LARGE SCALE GENOMIC DNA]</scope>
    <source>
        <strain evidence="2">JCM 17201</strain>
    </source>
</reference>
<evidence type="ECO:0000313" key="1">
    <source>
        <dbReference type="EMBL" id="GAA3882743.1"/>
    </source>
</evidence>
<sequence>MFSPPINKRTHPALYNEDYSADCKESEWLLRGGAKNARNVRREGGIKGTVMPKIGGAAERLFVLCGLAGFFA</sequence>
<dbReference type="Proteomes" id="UP001499994">
    <property type="component" value="Unassembled WGS sequence"/>
</dbReference>
<gene>
    <name evidence="1" type="ORF">GCM10022405_05200</name>
</gene>
<evidence type="ECO:0000313" key="2">
    <source>
        <dbReference type="Proteomes" id="UP001499994"/>
    </source>
</evidence>
<comment type="caution">
    <text evidence="1">The sequence shown here is derived from an EMBL/GenBank/DDBJ whole genome shotgun (WGS) entry which is preliminary data.</text>
</comment>
<accession>A0ABP7KMF5</accession>
<name>A0ABP7KMF5_9GAMM</name>
<protein>
    <submittedName>
        <fullName evidence="1">Uncharacterized protein</fullName>
    </submittedName>
</protein>